<dbReference type="EMBL" id="LR797436">
    <property type="protein sequence ID" value="CAB4215970.1"/>
    <property type="molecule type" value="Genomic_DNA"/>
</dbReference>
<evidence type="ECO:0000313" key="1">
    <source>
        <dbReference type="EMBL" id="CAB4166869.1"/>
    </source>
</evidence>
<organism evidence="1">
    <name type="scientific">uncultured Caudovirales phage</name>
    <dbReference type="NCBI Taxonomy" id="2100421"/>
    <lineage>
        <taxon>Viruses</taxon>
        <taxon>Duplodnaviria</taxon>
        <taxon>Heunggongvirae</taxon>
        <taxon>Uroviricota</taxon>
        <taxon>Caudoviricetes</taxon>
        <taxon>Peduoviridae</taxon>
        <taxon>Maltschvirus</taxon>
        <taxon>Maltschvirus maltsch</taxon>
    </lineage>
</organism>
<protein>
    <submittedName>
        <fullName evidence="1">Uncharacterized protein</fullName>
    </submittedName>
</protein>
<evidence type="ECO:0000313" key="3">
    <source>
        <dbReference type="EMBL" id="CAB4179591.1"/>
    </source>
</evidence>
<dbReference type="EMBL" id="LR796892">
    <property type="protein sequence ID" value="CAB4173336.1"/>
    <property type="molecule type" value="Genomic_DNA"/>
</dbReference>
<sequence>MTTETRGAVCLFVHREACCPHRETFHVRERVLAGDPDAASFWCEPCNELEGDWIETNREKRTPFPDAMIDSEHRYRAALLCGKPEHAALYPDEPHARIYGHDFTPAAQPAEVSA</sequence>
<name>A0A6J5P4X8_9CAUD</name>
<evidence type="ECO:0000313" key="5">
    <source>
        <dbReference type="EMBL" id="CAB4215970.1"/>
    </source>
</evidence>
<reference evidence="1" key="1">
    <citation type="submission" date="2020-04" db="EMBL/GenBank/DDBJ databases">
        <authorList>
            <person name="Chiriac C."/>
            <person name="Salcher M."/>
            <person name="Ghai R."/>
            <person name="Kavagutti S V."/>
        </authorList>
    </citation>
    <scope>NUCLEOTIDE SEQUENCE</scope>
</reference>
<gene>
    <name evidence="3" type="ORF">UFOVP1023_4</name>
    <name evidence="4" type="ORF">UFOVP1383_14</name>
    <name evidence="5" type="ORF">UFOVP1477_34</name>
    <name evidence="1" type="ORF">UFOVP848_27</name>
    <name evidence="2" type="ORF">UFOVP945_38</name>
</gene>
<dbReference type="EMBL" id="LR796797">
    <property type="protein sequence ID" value="CAB4166869.1"/>
    <property type="molecule type" value="Genomic_DNA"/>
</dbReference>
<proteinExistence type="predicted"/>
<dbReference type="EMBL" id="LR797339">
    <property type="protein sequence ID" value="CAB4203902.1"/>
    <property type="molecule type" value="Genomic_DNA"/>
</dbReference>
<accession>A0A6J5P4X8</accession>
<dbReference type="EMBL" id="LR796982">
    <property type="protein sequence ID" value="CAB4179591.1"/>
    <property type="molecule type" value="Genomic_DNA"/>
</dbReference>
<evidence type="ECO:0000313" key="4">
    <source>
        <dbReference type="EMBL" id="CAB4203902.1"/>
    </source>
</evidence>
<evidence type="ECO:0000313" key="2">
    <source>
        <dbReference type="EMBL" id="CAB4173336.1"/>
    </source>
</evidence>